<proteinExistence type="predicted"/>
<keyword evidence="2" id="KW-1185">Reference proteome</keyword>
<comment type="caution">
    <text evidence="1">The sequence shown here is derived from an EMBL/GenBank/DDBJ whole genome shotgun (WGS) entry which is preliminary data.</text>
</comment>
<evidence type="ECO:0000313" key="2">
    <source>
        <dbReference type="Proteomes" id="UP001433508"/>
    </source>
</evidence>
<protein>
    <submittedName>
        <fullName evidence="1">Uncharacterized protein</fullName>
    </submittedName>
</protein>
<accession>A0ACC3T639</accession>
<sequence>MDDEEEEEEAGGQPARKRARVDESSIGEEEDSRYGAFEPGKKGGNAGSPIMIPDETDERIEIDDDDDDHNERSESREKSQQEKDAYEGTDAEDSSTPTYDLAKGVTRPPRFVKLGVVDGVITVLDDPFSEEEPEVDESEDENEQEQNEAEMHPADLLVKPASKKRLRKLEEAKKNVDKDGNEKVATMDELVEVRGEGRYFGKLENGHVLLCINCHQPGHMASECQVIVCQTCGEQDDHLTRNCPKTRRCSNCNKLGHDSFACKERRRDIYCSRCRSSRHGYETCPSIWCIYTTSRKPLQPISTLFCYNCAEEGHYGDDCPRARPMMQPLIEASVFSARNLASGCTFSKELEPKVSKRGGFGLGTSARSSNVDSYRPDVRDSYRPDHRYGDRDGKYRPRDYPPPRDDYFDRGRKTAERGNRQRNGGRSQKDPMVDKRVDDLRYSDADREDWSRRRQQDSGSRYDYARGGAGAEPKVPGAVSLQIKPKASKSTSASIGGGLRQKISAGKEAFKKLMQ</sequence>
<name>A0ACC3T639_LIPKO</name>
<reference evidence="2" key="1">
    <citation type="journal article" date="2024" name="Front. Bioeng. Biotechnol.">
        <title>Genome-scale model development and genomic sequencing of the oleaginous clade Lipomyces.</title>
        <authorList>
            <person name="Czajka J.J."/>
            <person name="Han Y."/>
            <person name="Kim J."/>
            <person name="Mondo S.J."/>
            <person name="Hofstad B.A."/>
            <person name="Robles A."/>
            <person name="Haridas S."/>
            <person name="Riley R."/>
            <person name="LaButti K."/>
            <person name="Pangilinan J."/>
            <person name="Andreopoulos W."/>
            <person name="Lipzen A."/>
            <person name="Yan J."/>
            <person name="Wang M."/>
            <person name="Ng V."/>
            <person name="Grigoriev I.V."/>
            <person name="Spatafora J.W."/>
            <person name="Magnuson J.K."/>
            <person name="Baker S.E."/>
            <person name="Pomraning K.R."/>
        </authorList>
    </citation>
    <scope>NUCLEOTIDE SEQUENCE [LARGE SCALE GENOMIC DNA]</scope>
    <source>
        <strain evidence="2">CBS 7786</strain>
    </source>
</reference>
<evidence type="ECO:0000313" key="1">
    <source>
        <dbReference type="EMBL" id="KAK9238342.1"/>
    </source>
</evidence>
<dbReference type="EMBL" id="MU971357">
    <property type="protein sequence ID" value="KAK9238342.1"/>
    <property type="molecule type" value="Genomic_DNA"/>
</dbReference>
<gene>
    <name evidence="1" type="ORF">V1525DRAFT_401307</name>
</gene>
<dbReference type="Proteomes" id="UP001433508">
    <property type="component" value="Unassembled WGS sequence"/>
</dbReference>
<organism evidence="1 2">
    <name type="scientific">Lipomyces kononenkoae</name>
    <name type="common">Yeast</name>
    <dbReference type="NCBI Taxonomy" id="34357"/>
    <lineage>
        <taxon>Eukaryota</taxon>
        <taxon>Fungi</taxon>
        <taxon>Dikarya</taxon>
        <taxon>Ascomycota</taxon>
        <taxon>Saccharomycotina</taxon>
        <taxon>Lipomycetes</taxon>
        <taxon>Lipomycetales</taxon>
        <taxon>Lipomycetaceae</taxon>
        <taxon>Lipomyces</taxon>
    </lineage>
</organism>